<comment type="caution">
    <text evidence="3">The sequence shown here is derived from an EMBL/GenBank/DDBJ whole genome shotgun (WGS) entry which is preliminary data.</text>
</comment>
<feature type="transmembrane region" description="Helical" evidence="1">
    <location>
        <begin position="67"/>
        <end position="88"/>
    </location>
</feature>
<feature type="transmembrane region" description="Helical" evidence="1">
    <location>
        <begin position="36"/>
        <end position="55"/>
    </location>
</feature>
<feature type="transmembrane region" description="Helical" evidence="1">
    <location>
        <begin position="95"/>
        <end position="119"/>
    </location>
</feature>
<dbReference type="SUPFAM" id="SSF55874">
    <property type="entry name" value="ATPase domain of HSP90 chaperone/DNA topoisomerase II/histidine kinase"/>
    <property type="match status" value="1"/>
</dbReference>
<keyword evidence="3" id="KW-0418">Kinase</keyword>
<organism evidence="3 4">
    <name type="scientific">Blautia hominis</name>
    <dbReference type="NCBI Taxonomy" id="2025493"/>
    <lineage>
        <taxon>Bacteria</taxon>
        <taxon>Bacillati</taxon>
        <taxon>Bacillota</taxon>
        <taxon>Clostridia</taxon>
        <taxon>Lachnospirales</taxon>
        <taxon>Lachnospiraceae</taxon>
        <taxon>Blautia</taxon>
    </lineage>
</organism>
<dbReference type="Proteomes" id="UP001600943">
    <property type="component" value="Unassembled WGS sequence"/>
</dbReference>
<protein>
    <submittedName>
        <fullName evidence="3">Sensor histidine kinase</fullName>
    </submittedName>
</protein>
<dbReference type="EMBL" id="BAABYW010000001">
    <property type="protein sequence ID" value="GAA6410741.1"/>
    <property type="molecule type" value="Genomic_DNA"/>
</dbReference>
<keyword evidence="3" id="KW-0808">Transferase</keyword>
<feature type="transmembrane region" description="Helical" evidence="1">
    <location>
        <begin position="131"/>
        <end position="148"/>
    </location>
</feature>
<dbReference type="RefSeq" id="WP_158661476.1">
    <property type="nucleotide sequence ID" value="NZ_BAABYW010000001.1"/>
</dbReference>
<sequence length="442" mass="50445">MIYGLLTYLAASYFTEAVIYFLSCRLLGRKILWIKLLLTALAADIIVAPVVYLGLYGNIITGIPLPLLSYLLDMFVLTVNILFLYFVAERNFKRIMIAVPFAYFTFYQTYLITCFFIPYRYELGSMVNQCISITLLLLFTFFMGKLIVKTDAATFVDYCTRKKKHSIPAALTGLFLAGAPHYLIVLSMADMNYNTLLTMIGMTLLLSFTVFFRFLSKNVILEETEKAQAGIIAQQTAYIQNLEEIQKDVRVYRHDFKNMMSGMYLDVKEGKTEALEQYMQHMLNEFDHTIGAKIQTANQIMNIEIIELKSLLMAKLSQLDTLNIPWHLEVLYPVRACRMKIRDLLRCIGILTDNAMEAAKTAQGEVDIMITAQNDCVIFLVSNPVEGEVDMNRIWQKGWSTKGSGRGLGLYSYREITGQYPNVSCSTFCRGGRFCQELRIEG</sequence>
<evidence type="ECO:0000313" key="3">
    <source>
        <dbReference type="EMBL" id="GAA6410741.1"/>
    </source>
</evidence>
<evidence type="ECO:0000313" key="4">
    <source>
        <dbReference type="Proteomes" id="UP001600943"/>
    </source>
</evidence>
<evidence type="ECO:0000259" key="2">
    <source>
        <dbReference type="Pfam" id="PF14501"/>
    </source>
</evidence>
<name>A0ABQ0BH03_9FIRM</name>
<dbReference type="PANTHER" id="PTHR40448">
    <property type="entry name" value="TWO-COMPONENT SENSOR HISTIDINE KINASE"/>
    <property type="match status" value="1"/>
</dbReference>
<gene>
    <name evidence="3" type="ORF">K040078D81_48580</name>
</gene>
<feature type="transmembrane region" description="Helical" evidence="1">
    <location>
        <begin position="169"/>
        <end position="189"/>
    </location>
</feature>
<dbReference type="Pfam" id="PF14501">
    <property type="entry name" value="HATPase_c_5"/>
    <property type="match status" value="1"/>
</dbReference>
<dbReference type="InterPro" id="IPR036890">
    <property type="entry name" value="HATPase_C_sf"/>
</dbReference>
<keyword evidence="1" id="KW-0812">Transmembrane</keyword>
<evidence type="ECO:0000256" key="1">
    <source>
        <dbReference type="SAM" id="Phobius"/>
    </source>
</evidence>
<keyword evidence="1" id="KW-1133">Transmembrane helix</keyword>
<accession>A0ABQ0BH03</accession>
<dbReference type="GO" id="GO:0016301">
    <property type="term" value="F:kinase activity"/>
    <property type="evidence" value="ECO:0007669"/>
    <property type="project" value="UniProtKB-KW"/>
</dbReference>
<dbReference type="Gene3D" id="3.30.565.10">
    <property type="entry name" value="Histidine kinase-like ATPase, C-terminal domain"/>
    <property type="match status" value="1"/>
</dbReference>
<dbReference type="PANTHER" id="PTHR40448:SF1">
    <property type="entry name" value="TWO-COMPONENT SENSOR HISTIDINE KINASE"/>
    <property type="match status" value="1"/>
</dbReference>
<keyword evidence="4" id="KW-1185">Reference proteome</keyword>
<proteinExistence type="predicted"/>
<feature type="transmembrane region" description="Helical" evidence="1">
    <location>
        <begin position="195"/>
        <end position="215"/>
    </location>
</feature>
<feature type="transmembrane region" description="Helical" evidence="1">
    <location>
        <begin position="6"/>
        <end position="24"/>
    </location>
</feature>
<feature type="domain" description="Sensor histidine kinase NatK-like C-terminal" evidence="2">
    <location>
        <begin position="339"/>
        <end position="440"/>
    </location>
</feature>
<reference evidence="3 4" key="1">
    <citation type="submission" date="2024-04" db="EMBL/GenBank/DDBJ databases">
        <title>Defined microbial consortia suppress multidrug-resistant proinflammatory Enterobacteriaceae via ecological control.</title>
        <authorList>
            <person name="Furuichi M."/>
            <person name="Kawaguchi T."/>
            <person name="Pust M."/>
            <person name="Yasuma K."/>
            <person name="Plichta D."/>
            <person name="Hasegawa N."/>
            <person name="Ohya T."/>
            <person name="Bhattarai S."/>
            <person name="Sasajima S."/>
            <person name="Aoto Y."/>
            <person name="Tuganbaev T."/>
            <person name="Yaginuma M."/>
            <person name="Ueda M."/>
            <person name="Okahashi N."/>
            <person name="Amafuji K."/>
            <person name="Kiridooshi Y."/>
            <person name="Sugita K."/>
            <person name="Strazar M."/>
            <person name="Skelly A."/>
            <person name="Suda W."/>
            <person name="Hattori M."/>
            <person name="Nakamoto N."/>
            <person name="Caballero S."/>
            <person name="Norman J."/>
            <person name="Olle B."/>
            <person name="Tanoue T."/>
            <person name="Arita M."/>
            <person name="Bucci V."/>
            <person name="Atarashi K."/>
            <person name="Xavier R."/>
            <person name="Honda K."/>
        </authorList>
    </citation>
    <scope>NUCLEOTIDE SEQUENCE [LARGE SCALE GENOMIC DNA]</scope>
    <source>
        <strain evidence="4">k04-0078-D8-1</strain>
    </source>
</reference>
<dbReference type="InterPro" id="IPR032834">
    <property type="entry name" value="NatK-like_C"/>
</dbReference>
<keyword evidence="1" id="KW-0472">Membrane</keyword>